<organism evidence="1 2">
    <name type="scientific">Stomoxys calcitrans</name>
    <name type="common">Stable fly</name>
    <name type="synonym">Conops calcitrans</name>
    <dbReference type="NCBI Taxonomy" id="35570"/>
    <lineage>
        <taxon>Eukaryota</taxon>
        <taxon>Metazoa</taxon>
        <taxon>Ecdysozoa</taxon>
        <taxon>Arthropoda</taxon>
        <taxon>Hexapoda</taxon>
        <taxon>Insecta</taxon>
        <taxon>Pterygota</taxon>
        <taxon>Neoptera</taxon>
        <taxon>Endopterygota</taxon>
        <taxon>Diptera</taxon>
        <taxon>Brachycera</taxon>
        <taxon>Muscomorpha</taxon>
        <taxon>Muscoidea</taxon>
        <taxon>Muscidae</taxon>
        <taxon>Stomoxys</taxon>
    </lineage>
</organism>
<evidence type="ECO:0000313" key="1">
    <source>
        <dbReference type="EnsemblMetazoa" id="SCAU012584-PA"/>
    </source>
</evidence>
<dbReference type="AlphaFoldDB" id="A0A1I8PZX3"/>
<keyword evidence="2" id="KW-1185">Reference proteome</keyword>
<protein>
    <submittedName>
        <fullName evidence="1">Uncharacterized protein</fullName>
    </submittedName>
</protein>
<name>A0A1I8PZX3_STOCA</name>
<proteinExistence type="predicted"/>
<dbReference type="PANTHER" id="PTHR33327">
    <property type="entry name" value="ENDONUCLEASE"/>
    <property type="match status" value="1"/>
</dbReference>
<sequence length="185" mass="22059">MYSEEKRLKRLLRETELGDKKPSTILREMICLASGEVSDEFLKSLWMQRLPKQTQAILSRLSSQYVENYFFDVGSISFGGMFGLGEKCNHRIMMARTRVQCLLLPRYWLFEKRQNPGNIWQRRRFYLESTIPSRKKLFQYFLSTRQWHSFKLEIIRNHLDQYFVSNSTQDQDVPIICRISEAGNV</sequence>
<reference evidence="1" key="1">
    <citation type="submission" date="2020-05" db="UniProtKB">
        <authorList>
            <consortium name="EnsemblMetazoa"/>
        </authorList>
    </citation>
    <scope>IDENTIFICATION</scope>
    <source>
        <strain evidence="1">USDA</strain>
    </source>
</reference>
<dbReference type="PANTHER" id="PTHR33327:SF3">
    <property type="entry name" value="RNA-DIRECTED DNA POLYMERASE"/>
    <property type="match status" value="1"/>
</dbReference>
<accession>A0A1I8PZX3</accession>
<dbReference type="VEuPathDB" id="VectorBase:SCAU012584"/>
<evidence type="ECO:0000313" key="2">
    <source>
        <dbReference type="Proteomes" id="UP000095300"/>
    </source>
</evidence>
<dbReference type="Proteomes" id="UP000095300">
    <property type="component" value="Unassembled WGS sequence"/>
</dbReference>
<gene>
    <name evidence="1" type="primary">106091963</name>
</gene>
<dbReference type="EnsemblMetazoa" id="SCAU012584-RA">
    <property type="protein sequence ID" value="SCAU012584-PA"/>
    <property type="gene ID" value="SCAU012584"/>
</dbReference>